<proteinExistence type="predicted"/>
<dbReference type="AlphaFoldDB" id="A0A2Z4PU92"/>
<sequence length="61" mass="6815">MSFNTNASARDIEVLLLQQYLRSKKLTHPQQALKQALIARTYQTFCRQTQSVTSSSVGGAK</sequence>
<organism evidence="1 2">
    <name type="scientific">Marinomonas primoryensis</name>
    <dbReference type="NCBI Taxonomy" id="178399"/>
    <lineage>
        <taxon>Bacteria</taxon>
        <taxon>Pseudomonadati</taxon>
        <taxon>Pseudomonadota</taxon>
        <taxon>Gammaproteobacteria</taxon>
        <taxon>Oceanospirillales</taxon>
        <taxon>Oceanospirillaceae</taxon>
        <taxon>Marinomonas</taxon>
    </lineage>
</organism>
<dbReference type="EMBL" id="CP016181">
    <property type="protein sequence ID" value="AWY01093.1"/>
    <property type="molecule type" value="Genomic_DNA"/>
</dbReference>
<protein>
    <submittedName>
        <fullName evidence="1">Uncharacterized protein</fullName>
    </submittedName>
</protein>
<evidence type="ECO:0000313" key="2">
    <source>
        <dbReference type="Proteomes" id="UP000249898"/>
    </source>
</evidence>
<dbReference type="Proteomes" id="UP000249898">
    <property type="component" value="Chromosome"/>
</dbReference>
<gene>
    <name evidence="1" type="ORF">A8139_14725</name>
</gene>
<accession>A0A2Z4PU92</accession>
<dbReference type="RefSeq" id="WP_112139318.1">
    <property type="nucleotide sequence ID" value="NZ_CP016181.1"/>
</dbReference>
<name>A0A2Z4PU92_9GAMM</name>
<reference evidence="1 2" key="1">
    <citation type="submission" date="2016-06" db="EMBL/GenBank/DDBJ databases">
        <title>The sequenced genome of the ice-adhering bacterium Marinomonas primoryensis, from Antarctica.</title>
        <authorList>
            <person name="Graham L."/>
            <person name="Vance T.D.R."/>
            <person name="Davies P.L."/>
        </authorList>
    </citation>
    <scope>NUCLEOTIDE SEQUENCE [LARGE SCALE GENOMIC DNA]</scope>
    <source>
        <strain evidence="1 2">AceL</strain>
    </source>
</reference>
<evidence type="ECO:0000313" key="1">
    <source>
        <dbReference type="EMBL" id="AWY01093.1"/>
    </source>
</evidence>